<protein>
    <recommendedName>
        <fullName evidence="3">SAM-dependent methyltransferase</fullName>
    </recommendedName>
</protein>
<comment type="caution">
    <text evidence="1">The sequence shown here is derived from an EMBL/GenBank/DDBJ whole genome shotgun (WGS) entry which is preliminary data.</text>
</comment>
<reference evidence="1 2" key="1">
    <citation type="journal article" date="2015" name="Genome Announc.">
        <title>Expanding the biotechnology potential of lactobacilli through comparative genomics of 213 strains and associated genera.</title>
        <authorList>
            <person name="Sun Z."/>
            <person name="Harris H.M."/>
            <person name="McCann A."/>
            <person name="Guo C."/>
            <person name="Argimon S."/>
            <person name="Zhang W."/>
            <person name="Yang X."/>
            <person name="Jeffery I.B."/>
            <person name="Cooney J.C."/>
            <person name="Kagawa T.F."/>
            <person name="Liu W."/>
            <person name="Song Y."/>
            <person name="Salvetti E."/>
            <person name="Wrobel A."/>
            <person name="Rasinkangas P."/>
            <person name="Parkhill J."/>
            <person name="Rea M.C."/>
            <person name="O'Sullivan O."/>
            <person name="Ritari J."/>
            <person name="Douillard F.P."/>
            <person name="Paul Ross R."/>
            <person name="Yang R."/>
            <person name="Briner A.E."/>
            <person name="Felis G.E."/>
            <person name="de Vos W.M."/>
            <person name="Barrangou R."/>
            <person name="Klaenhammer T.R."/>
            <person name="Caufield P.W."/>
            <person name="Cui Y."/>
            <person name="Zhang H."/>
            <person name="O'Toole P.W."/>
        </authorList>
    </citation>
    <scope>NUCLEOTIDE SEQUENCE [LARGE SCALE GENOMIC DNA]</scope>
    <source>
        <strain evidence="1 2">DSM 17896</strain>
    </source>
</reference>
<evidence type="ECO:0000313" key="2">
    <source>
        <dbReference type="Proteomes" id="UP000050934"/>
    </source>
</evidence>
<accession>A0A0R2I956</accession>
<dbReference type="STRING" id="396268.IV45_GL000883"/>
<keyword evidence="2" id="KW-1185">Reference proteome</keyword>
<dbReference type="EMBL" id="JQBW01000010">
    <property type="protein sequence ID" value="KRN58436.1"/>
    <property type="molecule type" value="Genomic_DNA"/>
</dbReference>
<name>A0A0R2I956_9LACO</name>
<evidence type="ECO:0000313" key="1">
    <source>
        <dbReference type="EMBL" id="KRN58436.1"/>
    </source>
</evidence>
<gene>
    <name evidence="1" type="ORF">IV45_GL000883</name>
</gene>
<proteinExistence type="predicted"/>
<dbReference type="Proteomes" id="UP000050934">
    <property type="component" value="Unassembled WGS sequence"/>
</dbReference>
<dbReference type="AlphaFoldDB" id="A0A0R2I956"/>
<organism evidence="1 2">
    <name type="scientific">Limosilactobacillus secaliphilus</name>
    <dbReference type="NCBI Taxonomy" id="396268"/>
    <lineage>
        <taxon>Bacteria</taxon>
        <taxon>Bacillati</taxon>
        <taxon>Bacillota</taxon>
        <taxon>Bacilli</taxon>
        <taxon>Lactobacillales</taxon>
        <taxon>Lactobacillaceae</taxon>
        <taxon>Limosilactobacillus</taxon>
    </lineage>
</organism>
<dbReference type="RefSeq" id="WP_057741807.1">
    <property type="nucleotide sequence ID" value="NZ_JQBW01000010.1"/>
</dbReference>
<sequence length="285" mass="32958">MKSSQLKKLKKRFKKNHTQTHATPYIQQLEHYRDEYDPFPSIKYLINNALENDRLIKRGLLPQPLPLMQLPDDIQDTIFKWVNQHYAAQDPKGDALWNRLSAGLPKLDHLLRNFRDYLEDEYGMWSYVNTAFVHALSDYLKGAPVLEVMAGNGYLSKGLHDVRPQQTIYTTDNKDWVKENETGKHPVTTIEKLSAIDAVDKYGRQVEYVLMSWAPDKGESDLALLQHLRDHFPQLKLLVIGEKNGATNSKAFWQTAKLSQPDDLKAVNQKLHSFDLIDEQIYLAK</sequence>
<evidence type="ECO:0008006" key="3">
    <source>
        <dbReference type="Google" id="ProtNLM"/>
    </source>
</evidence>
<dbReference type="PATRIC" id="fig|396268.3.peg.895"/>
<dbReference type="OrthoDB" id="2248737at2"/>